<dbReference type="InterPro" id="IPR036390">
    <property type="entry name" value="WH_DNA-bd_sf"/>
</dbReference>
<dbReference type="EMBL" id="NEVM01000001">
    <property type="protein sequence ID" value="OZI38264.1"/>
    <property type="molecule type" value="Genomic_DNA"/>
</dbReference>
<accession>A0A261SLE9</accession>
<reference evidence="7" key="1">
    <citation type="submission" date="2017-05" db="EMBL/GenBank/DDBJ databases">
        <title>Complete and WGS of Bordetella genogroups.</title>
        <authorList>
            <person name="Spilker T."/>
            <person name="Lipuma J."/>
        </authorList>
    </citation>
    <scope>NUCLEOTIDE SEQUENCE [LARGE SCALE GENOMIC DNA]</scope>
    <source>
        <strain evidence="7">AU16122</strain>
    </source>
</reference>
<keyword evidence="2" id="KW-0238">DNA-binding</keyword>
<dbReference type="SMART" id="SM00345">
    <property type="entry name" value="HTH_GNTR"/>
    <property type="match status" value="1"/>
</dbReference>
<evidence type="ECO:0000256" key="1">
    <source>
        <dbReference type="ARBA" id="ARBA00023015"/>
    </source>
</evidence>
<feature type="domain" description="HTH gntR-type" evidence="5">
    <location>
        <begin position="13"/>
        <end position="80"/>
    </location>
</feature>
<protein>
    <recommendedName>
        <fullName evidence="5">HTH gntR-type domain-containing protein</fullName>
    </recommendedName>
</protein>
<evidence type="ECO:0000313" key="7">
    <source>
        <dbReference type="Proteomes" id="UP000216020"/>
    </source>
</evidence>
<evidence type="ECO:0000313" key="6">
    <source>
        <dbReference type="EMBL" id="OZI38264.1"/>
    </source>
</evidence>
<dbReference type="PANTHER" id="PTHR43537">
    <property type="entry name" value="TRANSCRIPTIONAL REGULATOR, GNTR FAMILY"/>
    <property type="match status" value="1"/>
</dbReference>
<dbReference type="GO" id="GO:0003677">
    <property type="term" value="F:DNA binding"/>
    <property type="evidence" value="ECO:0007669"/>
    <property type="project" value="UniProtKB-KW"/>
</dbReference>
<dbReference type="Gene3D" id="1.10.10.10">
    <property type="entry name" value="Winged helix-like DNA-binding domain superfamily/Winged helix DNA-binding domain"/>
    <property type="match status" value="1"/>
</dbReference>
<dbReference type="AlphaFoldDB" id="A0A261SLE9"/>
<dbReference type="SUPFAM" id="SSF48008">
    <property type="entry name" value="GntR ligand-binding domain-like"/>
    <property type="match status" value="1"/>
</dbReference>
<evidence type="ECO:0000256" key="3">
    <source>
        <dbReference type="ARBA" id="ARBA00023163"/>
    </source>
</evidence>
<dbReference type="Proteomes" id="UP000216020">
    <property type="component" value="Unassembled WGS sequence"/>
</dbReference>
<organism evidence="6 7">
    <name type="scientific">Bordetella genomosp. 10</name>
    <dbReference type="NCBI Taxonomy" id="1416804"/>
    <lineage>
        <taxon>Bacteria</taxon>
        <taxon>Pseudomonadati</taxon>
        <taxon>Pseudomonadota</taxon>
        <taxon>Betaproteobacteria</taxon>
        <taxon>Burkholderiales</taxon>
        <taxon>Alcaligenaceae</taxon>
        <taxon>Bordetella</taxon>
    </lineage>
</organism>
<dbReference type="RefSeq" id="WP_094852363.1">
    <property type="nucleotide sequence ID" value="NZ_NEVM01000001.1"/>
</dbReference>
<dbReference type="SUPFAM" id="SSF46785">
    <property type="entry name" value="Winged helix' DNA-binding domain"/>
    <property type="match status" value="1"/>
</dbReference>
<keyword evidence="1" id="KW-0805">Transcription regulation</keyword>
<dbReference type="PROSITE" id="PS50949">
    <property type="entry name" value="HTH_GNTR"/>
    <property type="match status" value="1"/>
</dbReference>
<sequence length="263" mass="28840">MPIPEAAGKSAAGDADEAVYHLIRRAIFSGLLRPGLKLREPQLARVLNVSRERVRKALHRLAHEKWLDAIPNRGTFIPVPTVEELHAIYDARKILELGIARQVAARSRLLAVDRLADHVRREARAALDGDRGLAFKLSAEFHSLLVALTGNPFLVEMHHGLMLRSSLHFSLFAPATVHDCTSPNCAGPHEHQAIAQAIAEGNAARAGKLMARHLDALESLLSLRRQKFDFLDVEEAFARLAGQAPDDAGEQHAGHAHLLSTEV</sequence>
<feature type="region of interest" description="Disordered" evidence="4">
    <location>
        <begin position="244"/>
        <end position="263"/>
    </location>
</feature>
<dbReference type="Gene3D" id="1.20.120.530">
    <property type="entry name" value="GntR ligand-binding domain-like"/>
    <property type="match status" value="1"/>
</dbReference>
<dbReference type="InterPro" id="IPR008920">
    <property type="entry name" value="TF_FadR/GntR_C"/>
</dbReference>
<comment type="caution">
    <text evidence="6">The sequence shown here is derived from an EMBL/GenBank/DDBJ whole genome shotgun (WGS) entry which is preliminary data.</text>
</comment>
<dbReference type="GO" id="GO:0003700">
    <property type="term" value="F:DNA-binding transcription factor activity"/>
    <property type="evidence" value="ECO:0007669"/>
    <property type="project" value="InterPro"/>
</dbReference>
<dbReference type="Pfam" id="PF00392">
    <property type="entry name" value="GntR"/>
    <property type="match status" value="1"/>
</dbReference>
<dbReference type="InterPro" id="IPR036388">
    <property type="entry name" value="WH-like_DNA-bd_sf"/>
</dbReference>
<gene>
    <name evidence="6" type="ORF">CAL29_08050</name>
</gene>
<dbReference type="SMART" id="SM00895">
    <property type="entry name" value="FCD"/>
    <property type="match status" value="1"/>
</dbReference>
<dbReference type="InterPro" id="IPR000524">
    <property type="entry name" value="Tscrpt_reg_HTH_GntR"/>
</dbReference>
<name>A0A261SLE9_9BORD</name>
<keyword evidence="3" id="KW-0804">Transcription</keyword>
<keyword evidence="7" id="KW-1185">Reference proteome</keyword>
<evidence type="ECO:0000256" key="2">
    <source>
        <dbReference type="ARBA" id="ARBA00023125"/>
    </source>
</evidence>
<evidence type="ECO:0000256" key="4">
    <source>
        <dbReference type="SAM" id="MobiDB-lite"/>
    </source>
</evidence>
<dbReference type="InterPro" id="IPR011711">
    <property type="entry name" value="GntR_C"/>
</dbReference>
<dbReference type="OrthoDB" id="5243844at2"/>
<dbReference type="CDD" id="cd07377">
    <property type="entry name" value="WHTH_GntR"/>
    <property type="match status" value="1"/>
</dbReference>
<dbReference type="Pfam" id="PF07729">
    <property type="entry name" value="FCD"/>
    <property type="match status" value="1"/>
</dbReference>
<evidence type="ECO:0000259" key="5">
    <source>
        <dbReference type="PROSITE" id="PS50949"/>
    </source>
</evidence>
<dbReference type="PANTHER" id="PTHR43537:SF53">
    <property type="entry name" value="HTH-TYPE TRANSCRIPTIONAL REPRESSOR NANR"/>
    <property type="match status" value="1"/>
</dbReference>
<proteinExistence type="predicted"/>